<dbReference type="EMBL" id="AAWS01000023">
    <property type="protein sequence ID" value="EAY27479.1"/>
    <property type="molecule type" value="Genomic_DNA"/>
</dbReference>
<dbReference type="AlphaFoldDB" id="A1ZQ70"/>
<dbReference type="OrthoDB" id="5419659at2"/>
<name>A1ZQ70_MICM2</name>
<dbReference type="Gene3D" id="3.30.160.250">
    <property type="match status" value="1"/>
</dbReference>
<dbReference type="InterPro" id="IPR035069">
    <property type="entry name" value="TTHA1013/TTHA0281-like"/>
</dbReference>
<gene>
    <name evidence="1" type="ORF">M23134_06880</name>
</gene>
<dbReference type="RefSeq" id="WP_002699489.1">
    <property type="nucleotide sequence ID" value="NZ_AAWS01000023.1"/>
</dbReference>
<sequence length="66" mass="7369">MGYKFEIIIEEKGNHYEAYAPKIPECRATGASYELALKNTRAALKSYIGRMNDSEKASLAISPDKD</sequence>
<evidence type="ECO:0000313" key="1">
    <source>
        <dbReference type="EMBL" id="EAY27479.1"/>
    </source>
</evidence>
<organism evidence="1 2">
    <name type="scientific">Microscilla marina ATCC 23134</name>
    <dbReference type="NCBI Taxonomy" id="313606"/>
    <lineage>
        <taxon>Bacteria</taxon>
        <taxon>Pseudomonadati</taxon>
        <taxon>Bacteroidota</taxon>
        <taxon>Cytophagia</taxon>
        <taxon>Cytophagales</taxon>
        <taxon>Microscillaceae</taxon>
        <taxon>Microscilla</taxon>
    </lineage>
</organism>
<accession>A1ZQ70</accession>
<comment type="caution">
    <text evidence="1">The sequence shown here is derived from an EMBL/GenBank/DDBJ whole genome shotgun (WGS) entry which is preliminary data.</text>
</comment>
<reference evidence="1 2" key="1">
    <citation type="submission" date="2007-01" db="EMBL/GenBank/DDBJ databases">
        <authorList>
            <person name="Haygood M."/>
            <person name="Podell S."/>
            <person name="Anderson C."/>
            <person name="Hopkinson B."/>
            <person name="Roe K."/>
            <person name="Barbeau K."/>
            <person name="Gaasterland T."/>
            <person name="Ferriera S."/>
            <person name="Johnson J."/>
            <person name="Kravitz S."/>
            <person name="Beeson K."/>
            <person name="Sutton G."/>
            <person name="Rogers Y.-H."/>
            <person name="Friedman R."/>
            <person name="Frazier M."/>
            <person name="Venter J.C."/>
        </authorList>
    </citation>
    <scope>NUCLEOTIDE SEQUENCE [LARGE SCALE GENOMIC DNA]</scope>
    <source>
        <strain evidence="1 2">ATCC 23134</strain>
    </source>
</reference>
<proteinExistence type="predicted"/>
<protein>
    <submittedName>
        <fullName evidence="1">Conserved domain protein</fullName>
    </submittedName>
</protein>
<dbReference type="Proteomes" id="UP000004095">
    <property type="component" value="Unassembled WGS sequence"/>
</dbReference>
<evidence type="ECO:0000313" key="2">
    <source>
        <dbReference type="Proteomes" id="UP000004095"/>
    </source>
</evidence>
<keyword evidence="2" id="KW-1185">Reference proteome</keyword>
<dbReference type="SUPFAM" id="SSF143100">
    <property type="entry name" value="TTHA1013/TTHA0281-like"/>
    <property type="match status" value="1"/>
</dbReference>